<dbReference type="EMBL" id="JASBWV010000017">
    <property type="protein sequence ID" value="KAJ9121294.1"/>
    <property type="molecule type" value="Genomic_DNA"/>
</dbReference>
<gene>
    <name evidence="1" type="ORF">QFC24_004630</name>
</gene>
<evidence type="ECO:0000313" key="2">
    <source>
        <dbReference type="Proteomes" id="UP001234202"/>
    </source>
</evidence>
<name>A0ACC2XD01_9TREE</name>
<sequence>MSVPMPNWHQSEISAAGGDAINSTSAFDHATHLEAQAYLANRWLFIAMMIVLGWCIFAQLPHTIIRMRWARSIWNGFRLRPPGPSETLQNKKADADSLAIAVTLDKAPLQARPPRRLKHLHLSLPIYTIPFLDLPLPQFLVVVFSLALGLGVAGWCQAAFLTHASRSTLVIMAIMSLTAGFGVKAFGVGTWLQVGYTAVNFLHRWLGRLVLLLATLHVVAYLVVFYRAGVAREQMALPANYLGAVAYGGLLLTGLASIRPIRRRWWWVFKFGHHFGLLLVLAGLNYHSGDIIPYLIAIWGLILINIIFRSVTTRYTVATLQALPGAESTLITFPALTRGFVPGQHVRIRMWSLLTTRNGGMKWRDAMESHPFTISTPSEVGGGLTLVVRRTGDWTRAVYDLAMRKHGGVQVRCSIEGPYGTLIVFYLIRNSAADLRCAGGPINFMFPAFASVMVVVGGSGSESARRFLPERHIDGLLFLLVSFGLGVIHGLLNDIRQGKAACTKICLVWTVRDRGYIEALEPQLRGLVDLATSLEASPGFDIHLSLILCCTSKSKDTGVGGEEQKDVIPESFAVNSIESPNVSLKILDSRPDLREILEDVVKGTLKGGVGVGVCGPSALVQSVEKLVRTLPREEKMRVDGVEIYAEAFSL</sequence>
<reference evidence="1" key="1">
    <citation type="submission" date="2023-04" db="EMBL/GenBank/DDBJ databases">
        <title>Draft Genome sequencing of Naganishia species isolated from polar environments using Oxford Nanopore Technology.</title>
        <authorList>
            <person name="Leo P."/>
            <person name="Venkateswaran K."/>
        </authorList>
    </citation>
    <scope>NUCLEOTIDE SEQUENCE</scope>
    <source>
        <strain evidence="1">DBVPG 5303</strain>
    </source>
</reference>
<proteinExistence type="predicted"/>
<organism evidence="1 2">
    <name type="scientific">Naganishia onofrii</name>
    <dbReference type="NCBI Taxonomy" id="1851511"/>
    <lineage>
        <taxon>Eukaryota</taxon>
        <taxon>Fungi</taxon>
        <taxon>Dikarya</taxon>
        <taxon>Basidiomycota</taxon>
        <taxon>Agaricomycotina</taxon>
        <taxon>Tremellomycetes</taxon>
        <taxon>Filobasidiales</taxon>
        <taxon>Filobasidiaceae</taxon>
        <taxon>Naganishia</taxon>
    </lineage>
</organism>
<dbReference type="Proteomes" id="UP001234202">
    <property type="component" value="Unassembled WGS sequence"/>
</dbReference>
<protein>
    <submittedName>
        <fullName evidence="1">Uncharacterized protein</fullName>
    </submittedName>
</protein>
<accession>A0ACC2XD01</accession>
<comment type="caution">
    <text evidence="1">The sequence shown here is derived from an EMBL/GenBank/DDBJ whole genome shotgun (WGS) entry which is preliminary data.</text>
</comment>
<keyword evidence="2" id="KW-1185">Reference proteome</keyword>
<evidence type="ECO:0000313" key="1">
    <source>
        <dbReference type="EMBL" id="KAJ9121294.1"/>
    </source>
</evidence>